<dbReference type="STRING" id="1353952.A0A165HEX0"/>
<organism evidence="2 3">
    <name type="scientific">Calocera cornea HHB12733</name>
    <dbReference type="NCBI Taxonomy" id="1353952"/>
    <lineage>
        <taxon>Eukaryota</taxon>
        <taxon>Fungi</taxon>
        <taxon>Dikarya</taxon>
        <taxon>Basidiomycota</taxon>
        <taxon>Agaricomycotina</taxon>
        <taxon>Dacrymycetes</taxon>
        <taxon>Dacrymycetales</taxon>
        <taxon>Dacrymycetaceae</taxon>
        <taxon>Calocera</taxon>
    </lineage>
</organism>
<proteinExistence type="predicted"/>
<feature type="compositionally biased region" description="Basic and acidic residues" evidence="1">
    <location>
        <begin position="44"/>
        <end position="58"/>
    </location>
</feature>
<evidence type="ECO:0000256" key="1">
    <source>
        <dbReference type="SAM" id="MobiDB-lite"/>
    </source>
</evidence>
<dbReference type="InParanoid" id="A0A165HEX0"/>
<protein>
    <submittedName>
        <fullName evidence="2">Uncharacterized protein</fullName>
    </submittedName>
</protein>
<feature type="compositionally biased region" description="Polar residues" evidence="1">
    <location>
        <begin position="269"/>
        <end position="286"/>
    </location>
</feature>
<feature type="compositionally biased region" description="Low complexity" evidence="1">
    <location>
        <begin position="1"/>
        <end position="16"/>
    </location>
</feature>
<sequence length="338" mass="37721">MSDISPMSSPGGSRSSFLTDNIREDASSHSGLEPMDEVAQYLADARRAEENNRPERWFNPDQSDEVNDRQDALHEDVLQEFCAMLCANTEDDHINDWHMRRSDVKYAIFHEVFVSVYEARKDVLFDDESWGELFALYLAFFMGAVEANTDRRPDPSMMLENVPGLTPDRGMTPERYSPAYSSRSLGSGSRRGTPERGTTPERGGSPQWGAPLRRWLTPEQRAAFSRPGTPEREASPSLAGTPERSGTPDSQPRSFEWRFPVERRLTPDSGPSSTRADSPASSQITPGRNPAIDPDRDPMTLERLSLSDAARTSSPHSQHSQHSQRPHGPAALVDSVYS</sequence>
<evidence type="ECO:0000313" key="3">
    <source>
        <dbReference type="Proteomes" id="UP000076842"/>
    </source>
</evidence>
<dbReference type="AlphaFoldDB" id="A0A165HEX0"/>
<feature type="region of interest" description="Disordered" evidence="1">
    <location>
        <begin position="1"/>
        <end position="65"/>
    </location>
</feature>
<dbReference type="OrthoDB" id="2441647at2759"/>
<evidence type="ECO:0000313" key="2">
    <source>
        <dbReference type="EMBL" id="KZT59206.1"/>
    </source>
</evidence>
<reference evidence="2 3" key="1">
    <citation type="journal article" date="2016" name="Mol. Biol. Evol.">
        <title>Comparative Genomics of Early-Diverging Mushroom-Forming Fungi Provides Insights into the Origins of Lignocellulose Decay Capabilities.</title>
        <authorList>
            <person name="Nagy L.G."/>
            <person name="Riley R."/>
            <person name="Tritt A."/>
            <person name="Adam C."/>
            <person name="Daum C."/>
            <person name="Floudas D."/>
            <person name="Sun H."/>
            <person name="Yadav J.S."/>
            <person name="Pangilinan J."/>
            <person name="Larsson K.H."/>
            <person name="Matsuura K."/>
            <person name="Barry K."/>
            <person name="Labutti K."/>
            <person name="Kuo R."/>
            <person name="Ohm R.A."/>
            <person name="Bhattacharya S.S."/>
            <person name="Shirouzu T."/>
            <person name="Yoshinaga Y."/>
            <person name="Martin F.M."/>
            <person name="Grigoriev I.V."/>
            <person name="Hibbett D.S."/>
        </authorList>
    </citation>
    <scope>NUCLEOTIDE SEQUENCE [LARGE SCALE GENOMIC DNA]</scope>
    <source>
        <strain evidence="2 3">HHB12733</strain>
    </source>
</reference>
<feature type="compositionally biased region" description="Low complexity" evidence="1">
    <location>
        <begin position="313"/>
        <end position="323"/>
    </location>
</feature>
<gene>
    <name evidence="2" type="ORF">CALCODRAFT_516283</name>
</gene>
<dbReference type="Proteomes" id="UP000076842">
    <property type="component" value="Unassembled WGS sequence"/>
</dbReference>
<accession>A0A165HEX0</accession>
<feature type="compositionally biased region" description="Low complexity" evidence="1">
    <location>
        <begin position="181"/>
        <end position="191"/>
    </location>
</feature>
<feature type="region of interest" description="Disordered" evidence="1">
    <location>
        <begin position="149"/>
        <end position="338"/>
    </location>
</feature>
<keyword evidence="3" id="KW-1185">Reference proteome</keyword>
<name>A0A165HEX0_9BASI</name>
<dbReference type="EMBL" id="KV423943">
    <property type="protein sequence ID" value="KZT59206.1"/>
    <property type="molecule type" value="Genomic_DNA"/>
</dbReference>
<feature type="compositionally biased region" description="Basic and acidic residues" evidence="1">
    <location>
        <begin position="255"/>
        <end position="266"/>
    </location>
</feature>